<proteinExistence type="predicted"/>
<reference evidence="1 2" key="1">
    <citation type="submission" date="2018-06" db="EMBL/GenBank/DDBJ databases">
        <title>Genomic Encyclopedia of Type Strains, Phase III (KMG-III): the genomes of soil and plant-associated and newly described type strains.</title>
        <authorList>
            <person name="Whitman W."/>
        </authorList>
    </citation>
    <scope>NUCLEOTIDE SEQUENCE [LARGE SCALE GENOMIC DNA]</scope>
    <source>
        <strain evidence="1 2">CECT 7730</strain>
    </source>
</reference>
<organism evidence="1 2">
    <name type="scientific">Marinomonas alcarazii</name>
    <dbReference type="NCBI Taxonomy" id="491949"/>
    <lineage>
        <taxon>Bacteria</taxon>
        <taxon>Pseudomonadati</taxon>
        <taxon>Pseudomonadota</taxon>
        <taxon>Gammaproteobacteria</taxon>
        <taxon>Oceanospirillales</taxon>
        <taxon>Oceanospirillaceae</taxon>
        <taxon>Marinomonas</taxon>
    </lineage>
</organism>
<comment type="caution">
    <text evidence="1">The sequence shown here is derived from an EMBL/GenBank/DDBJ whole genome shotgun (WGS) entry which is preliminary data.</text>
</comment>
<name>A0A318V394_9GAMM</name>
<dbReference type="EMBL" id="QKLW01000003">
    <property type="protein sequence ID" value="PYF82453.1"/>
    <property type="molecule type" value="Genomic_DNA"/>
</dbReference>
<protein>
    <submittedName>
        <fullName evidence="1">Uncharacterized protein</fullName>
    </submittedName>
</protein>
<evidence type="ECO:0000313" key="1">
    <source>
        <dbReference type="EMBL" id="PYF82453.1"/>
    </source>
</evidence>
<dbReference type="SUPFAM" id="SSF52980">
    <property type="entry name" value="Restriction endonuclease-like"/>
    <property type="match status" value="1"/>
</dbReference>
<gene>
    <name evidence="1" type="ORF">DFP75_103281</name>
</gene>
<sequence>MKNSVEKYLLENGPSLSSEISEHLVKQHGISAVAARQRVSREGKKAIRLDLSFPRRARFLYLRDQSGKGIFWNRLESALLNTNSAYGYALQALEERGGIMPRNHFEIACGSPIRQQKHLSSSIILKRLQDTNLIKEIEVKGIGLCIYKGIHFNHVESLIPNMKARLLAEDMILRAFSDWLRKMGFVAYNQVRIRSDIKNPNISTTAWDLAGPSYLSPLVTFKSDGKPNPGFIACDILLTDEVSLIGIKPFLLKLNSLRSLKKVGKQLCFFVANTFHQEAFNKLKSEGISPTTVSTLFGNDVRSSLLELIRLLSDTALQVVAPEKIDKIFSSLGKIEGSAGQLRGAFFEYIVAEAMRAESHQIMLNRLCQTVIGPKEADVICVTNHSIKFIECKGYNPNKRVTLDEVNYWLNEQIPVFRTFSLTHPDWKNTDLIFEFWTTGTYELDALKRLEEASKNTTKYIINFKDNVQVHKTINNTKNSALIKTFSDHFYSHPMEVISISRK</sequence>
<dbReference type="AlphaFoldDB" id="A0A318V394"/>
<keyword evidence="2" id="KW-1185">Reference proteome</keyword>
<dbReference type="Proteomes" id="UP000247551">
    <property type="component" value="Unassembled WGS sequence"/>
</dbReference>
<dbReference type="RefSeq" id="WP_110575004.1">
    <property type="nucleotide sequence ID" value="NZ_QKLW01000003.1"/>
</dbReference>
<accession>A0A318V394</accession>
<dbReference type="InterPro" id="IPR011335">
    <property type="entry name" value="Restrct_endonuc-II-like"/>
</dbReference>
<evidence type="ECO:0000313" key="2">
    <source>
        <dbReference type="Proteomes" id="UP000247551"/>
    </source>
</evidence>